<keyword evidence="3" id="KW-1185">Reference proteome</keyword>
<protein>
    <submittedName>
        <fullName evidence="2">Uncharacterized protein</fullName>
    </submittedName>
</protein>
<feature type="compositionally biased region" description="Basic and acidic residues" evidence="1">
    <location>
        <begin position="48"/>
        <end position="64"/>
    </location>
</feature>
<feature type="compositionally biased region" description="Low complexity" evidence="1">
    <location>
        <begin position="1"/>
        <end position="28"/>
    </location>
</feature>
<comment type="caution">
    <text evidence="2">The sequence shown here is derived from an EMBL/GenBank/DDBJ whole genome shotgun (WGS) entry which is preliminary data.</text>
</comment>
<reference evidence="2" key="1">
    <citation type="journal article" date="2020" name="Microb. Genom.">
        <title>Genetic diversity of clinical and environmental Mucorales isolates obtained from an investigation of mucormycosis cases among solid organ transplant recipients.</title>
        <authorList>
            <person name="Nguyen M.H."/>
            <person name="Kaul D."/>
            <person name="Muto C."/>
            <person name="Cheng S.J."/>
            <person name="Richter R.A."/>
            <person name="Bruno V.M."/>
            <person name="Liu G."/>
            <person name="Beyhan S."/>
            <person name="Sundermann A.J."/>
            <person name="Mounaud S."/>
            <person name="Pasculle A.W."/>
            <person name="Nierman W.C."/>
            <person name="Driscoll E."/>
            <person name="Cumbie R."/>
            <person name="Clancy C.J."/>
            <person name="Dupont C.L."/>
        </authorList>
    </citation>
    <scope>NUCLEOTIDE SEQUENCE</scope>
    <source>
        <strain evidence="2">GL11</strain>
    </source>
</reference>
<evidence type="ECO:0000313" key="3">
    <source>
        <dbReference type="Proteomes" id="UP000716291"/>
    </source>
</evidence>
<proteinExistence type="predicted"/>
<name>A0A9P7BIZ6_RHIOR</name>
<feature type="compositionally biased region" description="Basic and acidic residues" evidence="1">
    <location>
        <begin position="76"/>
        <end position="86"/>
    </location>
</feature>
<dbReference type="EMBL" id="JAANQT010010462">
    <property type="protein sequence ID" value="KAG1275095.1"/>
    <property type="molecule type" value="Genomic_DNA"/>
</dbReference>
<accession>A0A9P7BIZ6</accession>
<dbReference type="AlphaFoldDB" id="A0A9P7BIZ6"/>
<feature type="compositionally biased region" description="Gly residues" evidence="1">
    <location>
        <begin position="29"/>
        <end position="42"/>
    </location>
</feature>
<sequence>MTRAHSGGSTRPARASASAALARRWTGGAAAGGQHGVVGGGHGRFHVAARDHGAGRADGGEHRGQLAVGQRNRGAFRRDRVHDPARQGKSQAEQPARAHHHRRQPGR</sequence>
<dbReference type="Proteomes" id="UP000716291">
    <property type="component" value="Unassembled WGS sequence"/>
</dbReference>
<evidence type="ECO:0000313" key="2">
    <source>
        <dbReference type="EMBL" id="KAG1275095.1"/>
    </source>
</evidence>
<evidence type="ECO:0000256" key="1">
    <source>
        <dbReference type="SAM" id="MobiDB-lite"/>
    </source>
</evidence>
<organism evidence="2 3">
    <name type="scientific">Rhizopus oryzae</name>
    <name type="common">Mucormycosis agent</name>
    <name type="synonym">Rhizopus arrhizus var. delemar</name>
    <dbReference type="NCBI Taxonomy" id="64495"/>
    <lineage>
        <taxon>Eukaryota</taxon>
        <taxon>Fungi</taxon>
        <taxon>Fungi incertae sedis</taxon>
        <taxon>Mucoromycota</taxon>
        <taxon>Mucoromycotina</taxon>
        <taxon>Mucoromycetes</taxon>
        <taxon>Mucorales</taxon>
        <taxon>Mucorineae</taxon>
        <taxon>Rhizopodaceae</taxon>
        <taxon>Rhizopus</taxon>
    </lineage>
</organism>
<feature type="compositionally biased region" description="Basic residues" evidence="1">
    <location>
        <begin position="97"/>
        <end position="107"/>
    </location>
</feature>
<feature type="region of interest" description="Disordered" evidence="1">
    <location>
        <begin position="1"/>
        <end position="107"/>
    </location>
</feature>
<gene>
    <name evidence="2" type="ORF">G6F64_014971</name>
</gene>